<dbReference type="SUPFAM" id="SSF46785">
    <property type="entry name" value="Winged helix' DNA-binding domain"/>
    <property type="match status" value="1"/>
</dbReference>
<dbReference type="InterPro" id="IPR000847">
    <property type="entry name" value="LysR_HTH_N"/>
</dbReference>
<evidence type="ECO:0000259" key="5">
    <source>
        <dbReference type="PROSITE" id="PS50931"/>
    </source>
</evidence>
<organism evidence="6 7">
    <name type="scientific">Candidatus Allocopromorpha excrementavium</name>
    <dbReference type="NCBI Taxonomy" id="2840741"/>
    <lineage>
        <taxon>Bacteria</taxon>
        <taxon>Bacillati</taxon>
        <taxon>Bacillota</taxon>
        <taxon>Clostridia</taxon>
        <taxon>Eubacteriales</taxon>
        <taxon>Eubacteriaceae</taxon>
        <taxon>Eubacteriaceae incertae sedis</taxon>
        <taxon>Candidatus Allocopromorpha</taxon>
    </lineage>
</organism>
<dbReference type="PANTHER" id="PTHR30126:SF40">
    <property type="entry name" value="HTH-TYPE TRANSCRIPTIONAL REGULATOR GLTR"/>
    <property type="match status" value="1"/>
</dbReference>
<sequence length="290" mass="33403">MIETYLLQQLIAFSKNGTLSAASENLHISQPALSQSMKKLEDILGVPIFERTKNKLTLNDTGRLTVELTEKLLTQQEEMIEKIRLFDKTKHTLCLGACAPIPVSDIVPLLPRFYSGFTVSYELKNSNEALWEGLEHGLYQIIIVHEETGKYLKCPDEFFSFPYRQENLSLWVPHEHPLSALSELELKDLAYQNILLYTHIGFWYEMCKEKLPDAHFLYMNEFDAFQQISGTSAFPSFTTDASAEQRQEAGKKVIPITDNEVHVTYHFVCRREDSDRFLPLIKQLRSDFSA</sequence>
<dbReference type="GO" id="GO:0003700">
    <property type="term" value="F:DNA-binding transcription factor activity"/>
    <property type="evidence" value="ECO:0007669"/>
    <property type="project" value="InterPro"/>
</dbReference>
<dbReference type="GO" id="GO:0000976">
    <property type="term" value="F:transcription cis-regulatory region binding"/>
    <property type="evidence" value="ECO:0007669"/>
    <property type="project" value="TreeGrafter"/>
</dbReference>
<accession>A0A9D1HCS7</accession>
<dbReference type="Pfam" id="PF00126">
    <property type="entry name" value="HTH_1"/>
    <property type="match status" value="1"/>
</dbReference>
<keyword evidence="3" id="KW-0238">DNA-binding</keyword>
<dbReference type="InterPro" id="IPR036388">
    <property type="entry name" value="WH-like_DNA-bd_sf"/>
</dbReference>
<dbReference type="EMBL" id="DVLX01000026">
    <property type="protein sequence ID" value="HIT99015.1"/>
    <property type="molecule type" value="Genomic_DNA"/>
</dbReference>
<dbReference type="AlphaFoldDB" id="A0A9D1HCS7"/>
<keyword evidence="4" id="KW-0804">Transcription</keyword>
<dbReference type="Pfam" id="PF03466">
    <property type="entry name" value="LysR_substrate"/>
    <property type="match status" value="1"/>
</dbReference>
<keyword evidence="2" id="KW-0805">Transcription regulation</keyword>
<comment type="similarity">
    <text evidence="1">Belongs to the LysR transcriptional regulatory family.</text>
</comment>
<dbReference type="SUPFAM" id="SSF53850">
    <property type="entry name" value="Periplasmic binding protein-like II"/>
    <property type="match status" value="1"/>
</dbReference>
<dbReference type="InterPro" id="IPR005119">
    <property type="entry name" value="LysR_subst-bd"/>
</dbReference>
<dbReference type="Proteomes" id="UP000824159">
    <property type="component" value="Unassembled WGS sequence"/>
</dbReference>
<evidence type="ECO:0000256" key="3">
    <source>
        <dbReference type="ARBA" id="ARBA00023125"/>
    </source>
</evidence>
<dbReference type="CDD" id="cd05466">
    <property type="entry name" value="PBP2_LTTR_substrate"/>
    <property type="match status" value="1"/>
</dbReference>
<dbReference type="Gene3D" id="3.40.190.290">
    <property type="match status" value="1"/>
</dbReference>
<name>A0A9D1HCS7_9FIRM</name>
<evidence type="ECO:0000256" key="1">
    <source>
        <dbReference type="ARBA" id="ARBA00009437"/>
    </source>
</evidence>
<dbReference type="PROSITE" id="PS50931">
    <property type="entry name" value="HTH_LYSR"/>
    <property type="match status" value="1"/>
</dbReference>
<evidence type="ECO:0000256" key="2">
    <source>
        <dbReference type="ARBA" id="ARBA00023015"/>
    </source>
</evidence>
<evidence type="ECO:0000313" key="6">
    <source>
        <dbReference type="EMBL" id="HIT99015.1"/>
    </source>
</evidence>
<dbReference type="PRINTS" id="PR00039">
    <property type="entry name" value="HTHLYSR"/>
</dbReference>
<gene>
    <name evidence="6" type="ORF">IAD12_02035</name>
</gene>
<dbReference type="InterPro" id="IPR036390">
    <property type="entry name" value="WH_DNA-bd_sf"/>
</dbReference>
<dbReference type="Gene3D" id="1.10.10.10">
    <property type="entry name" value="Winged helix-like DNA-binding domain superfamily/Winged helix DNA-binding domain"/>
    <property type="match status" value="1"/>
</dbReference>
<feature type="domain" description="HTH lysR-type" evidence="5">
    <location>
        <begin position="2"/>
        <end position="59"/>
    </location>
</feature>
<evidence type="ECO:0000256" key="4">
    <source>
        <dbReference type="ARBA" id="ARBA00023163"/>
    </source>
</evidence>
<reference evidence="6" key="1">
    <citation type="submission" date="2020-10" db="EMBL/GenBank/DDBJ databases">
        <authorList>
            <person name="Gilroy R."/>
        </authorList>
    </citation>
    <scope>NUCLEOTIDE SEQUENCE</scope>
    <source>
        <strain evidence="6">CHK176-22527</strain>
    </source>
</reference>
<comment type="caution">
    <text evidence="6">The sequence shown here is derived from an EMBL/GenBank/DDBJ whole genome shotgun (WGS) entry which is preliminary data.</text>
</comment>
<protein>
    <submittedName>
        <fullName evidence="6">LysR family transcriptional regulator</fullName>
    </submittedName>
</protein>
<evidence type="ECO:0000313" key="7">
    <source>
        <dbReference type="Proteomes" id="UP000824159"/>
    </source>
</evidence>
<reference evidence="6" key="2">
    <citation type="journal article" date="2021" name="PeerJ">
        <title>Extensive microbial diversity within the chicken gut microbiome revealed by metagenomics and culture.</title>
        <authorList>
            <person name="Gilroy R."/>
            <person name="Ravi A."/>
            <person name="Getino M."/>
            <person name="Pursley I."/>
            <person name="Horton D.L."/>
            <person name="Alikhan N.F."/>
            <person name="Baker D."/>
            <person name="Gharbi K."/>
            <person name="Hall N."/>
            <person name="Watson M."/>
            <person name="Adriaenssens E.M."/>
            <person name="Foster-Nyarko E."/>
            <person name="Jarju S."/>
            <person name="Secka A."/>
            <person name="Antonio M."/>
            <person name="Oren A."/>
            <person name="Chaudhuri R.R."/>
            <person name="La Ragione R."/>
            <person name="Hildebrand F."/>
            <person name="Pallen M.J."/>
        </authorList>
    </citation>
    <scope>NUCLEOTIDE SEQUENCE</scope>
    <source>
        <strain evidence="6">CHK176-22527</strain>
    </source>
</reference>
<proteinExistence type="inferred from homology"/>
<dbReference type="PANTHER" id="PTHR30126">
    <property type="entry name" value="HTH-TYPE TRANSCRIPTIONAL REGULATOR"/>
    <property type="match status" value="1"/>
</dbReference>